<dbReference type="GO" id="GO:0005524">
    <property type="term" value="F:ATP binding"/>
    <property type="evidence" value="ECO:0007669"/>
    <property type="project" value="InterPro"/>
</dbReference>
<dbReference type="InterPro" id="IPR027417">
    <property type="entry name" value="P-loop_NTPase"/>
</dbReference>
<dbReference type="KEGG" id="ela:UCREL1_7721"/>
<keyword evidence="4" id="KW-1185">Reference proteome</keyword>
<organism evidence="3 4">
    <name type="scientific">Eutypa lata (strain UCR-EL1)</name>
    <name type="common">Grapevine dieback disease fungus</name>
    <name type="synonym">Eutypa armeniacae</name>
    <dbReference type="NCBI Taxonomy" id="1287681"/>
    <lineage>
        <taxon>Eukaryota</taxon>
        <taxon>Fungi</taxon>
        <taxon>Dikarya</taxon>
        <taxon>Ascomycota</taxon>
        <taxon>Pezizomycotina</taxon>
        <taxon>Sordariomycetes</taxon>
        <taxon>Xylariomycetidae</taxon>
        <taxon>Xylariales</taxon>
        <taxon>Diatrypaceae</taxon>
        <taxon>Eutypa</taxon>
    </lineage>
</organism>
<reference evidence="4" key="1">
    <citation type="journal article" date="2013" name="Genome Announc.">
        <title>Draft genome sequence of the grapevine dieback fungus Eutypa lata UCR-EL1.</title>
        <authorList>
            <person name="Blanco-Ulate B."/>
            <person name="Rolshausen P.E."/>
            <person name="Cantu D."/>
        </authorList>
    </citation>
    <scope>NUCLEOTIDE SEQUENCE [LARGE SCALE GENOMIC DNA]</scope>
    <source>
        <strain evidence="4">UCR-EL1</strain>
    </source>
</reference>
<dbReference type="InterPro" id="IPR003959">
    <property type="entry name" value="ATPase_AAA_core"/>
</dbReference>
<dbReference type="OrthoDB" id="10042665at2759"/>
<dbReference type="HOGENOM" id="CLU_004471_5_1_1"/>
<dbReference type="GO" id="GO:0016887">
    <property type="term" value="F:ATP hydrolysis activity"/>
    <property type="evidence" value="ECO:0007669"/>
    <property type="project" value="InterPro"/>
</dbReference>
<sequence length="251" mass="28440">MVAAYKNHKLNNVNPDIIDGKGHSLNILLRGGPGTGKGMTVEILSEKHGCPLYTITGGELGAEPELFEERLHEIFLRASNWRVILLLRDVDMFLEARDPYDRRRNMLVSIFLRHLEYSHGFLFMTTSRPKRLDIALESHIHMSIQFHGFDIVAQKSIWINFIQEVEGLSNKQKKQLESFVKGGSLEQCGWTNMNGRQIRNCMNAALALAQAEGRELSPEHIKKMLLLGKESTGFMFQPPTTLAAKIVRSIV</sequence>
<dbReference type="Proteomes" id="UP000012174">
    <property type="component" value="Unassembled WGS sequence"/>
</dbReference>
<evidence type="ECO:0000259" key="2">
    <source>
        <dbReference type="Pfam" id="PF23232"/>
    </source>
</evidence>
<feature type="domain" description="ATPase AAA-type core" evidence="1">
    <location>
        <begin position="27"/>
        <end position="146"/>
    </location>
</feature>
<name>M7SLQ6_EUTLA</name>
<dbReference type="EMBL" id="KB706892">
    <property type="protein sequence ID" value="EMR65323.1"/>
    <property type="molecule type" value="Genomic_DNA"/>
</dbReference>
<dbReference type="Pfam" id="PF23232">
    <property type="entry name" value="AAA_lid_13"/>
    <property type="match status" value="1"/>
</dbReference>
<dbReference type="PANTHER" id="PTHR46411:SF3">
    <property type="entry name" value="AAA+ ATPASE DOMAIN-CONTAINING PROTEIN"/>
    <property type="match status" value="1"/>
</dbReference>
<protein>
    <submittedName>
        <fullName evidence="3">Putative aaa family protein</fullName>
    </submittedName>
</protein>
<gene>
    <name evidence="3" type="ORF">UCREL1_7721</name>
</gene>
<evidence type="ECO:0000259" key="1">
    <source>
        <dbReference type="Pfam" id="PF00004"/>
    </source>
</evidence>
<evidence type="ECO:0000313" key="3">
    <source>
        <dbReference type="EMBL" id="EMR65323.1"/>
    </source>
</evidence>
<dbReference type="AlphaFoldDB" id="M7SLQ6"/>
<dbReference type="Pfam" id="PF00004">
    <property type="entry name" value="AAA"/>
    <property type="match status" value="1"/>
</dbReference>
<dbReference type="SUPFAM" id="SSF52540">
    <property type="entry name" value="P-loop containing nucleoside triphosphate hydrolases"/>
    <property type="match status" value="1"/>
</dbReference>
<accession>M7SLQ6</accession>
<dbReference type="InterPro" id="IPR056599">
    <property type="entry name" value="AAA_lid_fung"/>
</dbReference>
<proteinExistence type="predicted"/>
<dbReference type="eggNOG" id="KOG0742">
    <property type="taxonomic scope" value="Eukaryota"/>
</dbReference>
<dbReference type="OMA" id="LESHIHM"/>
<dbReference type="PANTHER" id="PTHR46411">
    <property type="entry name" value="FAMILY ATPASE, PUTATIVE-RELATED"/>
    <property type="match status" value="1"/>
</dbReference>
<feature type="domain" description="AAA+ ATPase lid" evidence="2">
    <location>
        <begin position="153"/>
        <end position="221"/>
    </location>
</feature>
<dbReference type="Gene3D" id="3.40.50.300">
    <property type="entry name" value="P-loop containing nucleotide triphosphate hydrolases"/>
    <property type="match status" value="1"/>
</dbReference>
<evidence type="ECO:0000313" key="4">
    <source>
        <dbReference type="Proteomes" id="UP000012174"/>
    </source>
</evidence>